<accession>A0A8J2V5M4</accession>
<dbReference type="Pfam" id="PF04279">
    <property type="entry name" value="IspA"/>
    <property type="match status" value="1"/>
</dbReference>
<reference evidence="7" key="2">
    <citation type="submission" date="2020-09" db="EMBL/GenBank/DDBJ databases">
        <authorList>
            <person name="Sun Q."/>
            <person name="Zhou Y."/>
        </authorList>
    </citation>
    <scope>NUCLEOTIDE SEQUENCE</scope>
    <source>
        <strain evidence="7">CGMCC 1.12921</strain>
    </source>
</reference>
<dbReference type="HAMAP" id="MF_00189">
    <property type="entry name" value="YciB"/>
    <property type="match status" value="1"/>
</dbReference>
<feature type="transmembrane region" description="Helical" evidence="5">
    <location>
        <begin position="195"/>
        <end position="214"/>
    </location>
</feature>
<dbReference type="PANTHER" id="PTHR36917:SF1">
    <property type="entry name" value="INNER MEMBRANE-SPANNING PROTEIN YCIB"/>
    <property type="match status" value="1"/>
</dbReference>
<dbReference type="InterPro" id="IPR006008">
    <property type="entry name" value="YciB"/>
</dbReference>
<keyword evidence="8" id="KW-1185">Reference proteome</keyword>
<comment type="caution">
    <text evidence="7">The sequence shown here is derived from an EMBL/GenBank/DDBJ whole genome shotgun (WGS) entry which is preliminary data.</text>
</comment>
<keyword evidence="1 5" id="KW-1003">Cell membrane</keyword>
<feature type="region of interest" description="Disordered" evidence="6">
    <location>
        <begin position="224"/>
        <end position="268"/>
    </location>
</feature>
<feature type="transmembrane region" description="Helical" evidence="5">
    <location>
        <begin position="148"/>
        <end position="166"/>
    </location>
</feature>
<feature type="compositionally biased region" description="Basic and acidic residues" evidence="6">
    <location>
        <begin position="246"/>
        <end position="268"/>
    </location>
</feature>
<keyword evidence="4 5" id="KW-0472">Membrane</keyword>
<keyword evidence="2 5" id="KW-0812">Transmembrane</keyword>
<dbReference type="AlphaFoldDB" id="A0A8J2V5M4"/>
<evidence type="ECO:0000256" key="1">
    <source>
        <dbReference type="ARBA" id="ARBA00022475"/>
    </source>
</evidence>
<comment type="similarity">
    <text evidence="5">Belongs to the YciB family.</text>
</comment>
<feature type="transmembrane region" description="Helical" evidence="5">
    <location>
        <begin position="108"/>
        <end position="128"/>
    </location>
</feature>
<dbReference type="PANTHER" id="PTHR36917">
    <property type="entry name" value="INTRACELLULAR SEPTATION PROTEIN A-RELATED"/>
    <property type="match status" value="1"/>
</dbReference>
<evidence type="ECO:0000256" key="4">
    <source>
        <dbReference type="ARBA" id="ARBA00023136"/>
    </source>
</evidence>
<evidence type="ECO:0000313" key="8">
    <source>
        <dbReference type="Proteomes" id="UP000613582"/>
    </source>
</evidence>
<dbReference type="Proteomes" id="UP000613582">
    <property type="component" value="Unassembled WGS sequence"/>
</dbReference>
<protein>
    <recommendedName>
        <fullName evidence="5">Inner membrane-spanning protein YciB</fullName>
    </recommendedName>
</protein>
<evidence type="ECO:0000313" key="7">
    <source>
        <dbReference type="EMBL" id="GGD13840.1"/>
    </source>
</evidence>
<name>A0A8J2V5M4_9PROT</name>
<proteinExistence type="inferred from homology"/>
<organism evidence="7 8">
    <name type="scientific">Aquisalinus flavus</name>
    <dbReference type="NCBI Taxonomy" id="1526572"/>
    <lineage>
        <taxon>Bacteria</taxon>
        <taxon>Pseudomonadati</taxon>
        <taxon>Pseudomonadota</taxon>
        <taxon>Alphaproteobacteria</taxon>
        <taxon>Parvularculales</taxon>
        <taxon>Parvularculaceae</taxon>
        <taxon>Aquisalinus</taxon>
    </lineage>
</organism>
<reference evidence="7" key="1">
    <citation type="journal article" date="2014" name="Int. J. Syst. Evol. Microbiol.">
        <title>Complete genome sequence of Corynebacterium casei LMG S-19264T (=DSM 44701T), isolated from a smear-ripened cheese.</title>
        <authorList>
            <consortium name="US DOE Joint Genome Institute (JGI-PGF)"/>
            <person name="Walter F."/>
            <person name="Albersmeier A."/>
            <person name="Kalinowski J."/>
            <person name="Ruckert C."/>
        </authorList>
    </citation>
    <scope>NUCLEOTIDE SEQUENCE</scope>
    <source>
        <strain evidence="7">CGMCC 1.12921</strain>
    </source>
</reference>
<gene>
    <name evidence="5" type="primary">yciB</name>
    <name evidence="7" type="ORF">GCM10011342_23250</name>
</gene>
<keyword evidence="5" id="KW-0997">Cell inner membrane</keyword>
<evidence type="ECO:0000256" key="5">
    <source>
        <dbReference type="HAMAP-Rule" id="MF_00189"/>
    </source>
</evidence>
<comment type="function">
    <text evidence="5">Plays a role in cell envelope biogenesis, maintenance of cell envelope integrity and membrane homeostasis.</text>
</comment>
<dbReference type="EMBL" id="BMGH01000001">
    <property type="protein sequence ID" value="GGD13840.1"/>
    <property type="molecule type" value="Genomic_DNA"/>
</dbReference>
<dbReference type="RefSeq" id="WP_188158256.1">
    <property type="nucleotide sequence ID" value="NZ_BMGH01000001.1"/>
</dbReference>
<feature type="transmembrane region" description="Helical" evidence="5">
    <location>
        <begin position="84"/>
        <end position="102"/>
    </location>
</feature>
<evidence type="ECO:0000256" key="2">
    <source>
        <dbReference type="ARBA" id="ARBA00022692"/>
    </source>
</evidence>
<feature type="transmembrane region" description="Helical" evidence="5">
    <location>
        <begin position="56"/>
        <end position="77"/>
    </location>
</feature>
<evidence type="ECO:0000256" key="3">
    <source>
        <dbReference type="ARBA" id="ARBA00022989"/>
    </source>
</evidence>
<sequence length="268" mass="28971">MSTGTKGRKLSGWQKAAVDFGPLALFFIGYFLPDRVGPVVNNMLSTGFFTEDGNELYLALILFLPAYIVAFIASLIIERRIAPMLLVNGVIAIGLGGLTLLSGNKTLFYMKPTVIYVLFALVLTGGLLTGRNFLKLIFDDAFRMPDKAWYTLTWRFAAAFLVMAIANEVAWRTLTAGCVPDAECAGEGTWVNIKIFGFTAAYILFIITQGPFIAKHMEDGGKGGKGDGAKIVDGPDDTAAFVNTDNRTDAAEERTTANDDASRNKPGA</sequence>
<evidence type="ECO:0000256" key="6">
    <source>
        <dbReference type="SAM" id="MobiDB-lite"/>
    </source>
</evidence>
<keyword evidence="3 5" id="KW-1133">Transmembrane helix</keyword>
<dbReference type="GO" id="GO:0005886">
    <property type="term" value="C:plasma membrane"/>
    <property type="evidence" value="ECO:0007669"/>
    <property type="project" value="UniProtKB-SubCell"/>
</dbReference>
<comment type="subcellular location">
    <subcellularLocation>
        <location evidence="5">Cell inner membrane</location>
        <topology evidence="5">Multi-pass membrane protein</topology>
    </subcellularLocation>
</comment>